<dbReference type="AlphaFoldDB" id="A0A2P2PJ95"/>
<protein>
    <submittedName>
        <fullName evidence="1">Uncharacterized protein</fullName>
    </submittedName>
</protein>
<accession>A0A2P2PJ95</accession>
<organism evidence="1">
    <name type="scientific">Rhizophora mucronata</name>
    <name type="common">Asiatic mangrove</name>
    <dbReference type="NCBI Taxonomy" id="61149"/>
    <lineage>
        <taxon>Eukaryota</taxon>
        <taxon>Viridiplantae</taxon>
        <taxon>Streptophyta</taxon>
        <taxon>Embryophyta</taxon>
        <taxon>Tracheophyta</taxon>
        <taxon>Spermatophyta</taxon>
        <taxon>Magnoliopsida</taxon>
        <taxon>eudicotyledons</taxon>
        <taxon>Gunneridae</taxon>
        <taxon>Pentapetalae</taxon>
        <taxon>rosids</taxon>
        <taxon>fabids</taxon>
        <taxon>Malpighiales</taxon>
        <taxon>Rhizophoraceae</taxon>
        <taxon>Rhizophora</taxon>
    </lineage>
</organism>
<sequence>MQTNRATVAPIAKPYQEQTDCGIIIFTERLPNGPDFDNFKCQ</sequence>
<evidence type="ECO:0000313" key="1">
    <source>
        <dbReference type="EMBL" id="MBX54850.1"/>
    </source>
</evidence>
<proteinExistence type="predicted"/>
<reference evidence="1" key="1">
    <citation type="submission" date="2018-02" db="EMBL/GenBank/DDBJ databases">
        <title>Rhizophora mucronata_Transcriptome.</title>
        <authorList>
            <person name="Meera S.P."/>
            <person name="Sreeshan A."/>
            <person name="Augustine A."/>
        </authorList>
    </citation>
    <scope>NUCLEOTIDE SEQUENCE</scope>
    <source>
        <tissue evidence="1">Leaf</tissue>
    </source>
</reference>
<name>A0A2P2PJ95_RHIMU</name>
<dbReference type="EMBL" id="GGEC01074366">
    <property type="protein sequence ID" value="MBX54850.1"/>
    <property type="molecule type" value="Transcribed_RNA"/>
</dbReference>